<dbReference type="SMART" id="SM00220">
    <property type="entry name" value="S_TKc"/>
    <property type="match status" value="1"/>
</dbReference>
<dbReference type="AlphaFoldDB" id="W2RL35"/>
<feature type="region of interest" description="Disordered" evidence="3">
    <location>
        <begin position="1"/>
        <end position="107"/>
    </location>
</feature>
<sequence>MPEPQRPGPLQDLSNYNQAANPPDASEANPRLDPQLLNENSMHDDFDGHVLLTPPPQPDYTNPLDKMTVTTSPVTISGVPQQAHDESGSGAWERDGRHEDPSSTAAIQEPVSLLNGLHIRTDVGPMRRLNSDQSISSEYRLRSSASAASLPRRAPSVRAALHSTAGSLSPGSVISSPQIAAMLDITPLPSPTMSAFETWKHVSRTRSRNSSISSRSDLPPSLFPPLSSPPTSPRKKQYSGLTQGSARSSLDETERNRSISDYIPDTLAIPKPRNIAVSGSGPIEDPVTAQSALQREEYLGETRGIVTPVAEAGQLPIRNDATHEEEPAPKRQKREIFKATSIHNGQPRMYEGLRELGKGTFSKVYLAVRKVHDRKDTLDYNQDSVNMAGVRARSRRLVAIKVVEHGPAGGADAERIETSLKREVELLKAVQHPCLVHLKAFGTDGAQRALLVMNYCPGGDLFDVASTKLEVLTPSLVRRIFAELVSATRYLHQKFIVHRDIKLENVLLNIPIQVHPDVPDWQTLDRAVITLTDLGLSRRIPEPPESPLLTTRCGSEDYAAPEILMGQPYDGRQTDAWALGVLLYALMEGRLPFDPLPGARGDPATLRSRTPHRVARCEWAWVRYGDEDGDWDPVKGKELEGGYKCVDGLLRRSARRKPLEEIRQMPWVTEGVRIDGGLRWVEEEAM</sequence>
<dbReference type="SUPFAM" id="SSF56112">
    <property type="entry name" value="Protein kinase-like (PK-like)"/>
    <property type="match status" value="1"/>
</dbReference>
<dbReference type="PANTHER" id="PTHR24346:SF30">
    <property type="entry name" value="MATERNAL EMBRYONIC LEUCINE ZIPPER KINASE"/>
    <property type="match status" value="1"/>
</dbReference>
<dbReference type="Gene3D" id="1.10.510.10">
    <property type="entry name" value="Transferase(Phosphotransferase) domain 1"/>
    <property type="match status" value="1"/>
</dbReference>
<evidence type="ECO:0000313" key="6">
    <source>
        <dbReference type="Proteomes" id="UP000030752"/>
    </source>
</evidence>
<dbReference type="OrthoDB" id="410920at2759"/>
<dbReference type="Proteomes" id="UP000030752">
    <property type="component" value="Unassembled WGS sequence"/>
</dbReference>
<dbReference type="HOGENOM" id="CLU_019271_1_0_1"/>
<keyword evidence="2" id="KW-0067">ATP-binding</keyword>
<dbReference type="FunFam" id="1.10.510.10:FF:000640">
    <property type="entry name" value="Serine/threonine-protein kinase PRR1"/>
    <property type="match status" value="1"/>
</dbReference>
<dbReference type="RefSeq" id="XP_008721221.1">
    <property type="nucleotide sequence ID" value="XM_008722999.1"/>
</dbReference>
<dbReference type="GO" id="GO:0005737">
    <property type="term" value="C:cytoplasm"/>
    <property type="evidence" value="ECO:0007669"/>
    <property type="project" value="TreeGrafter"/>
</dbReference>
<dbReference type="PANTHER" id="PTHR24346">
    <property type="entry name" value="MAP/MICROTUBULE AFFINITY-REGULATING KINASE"/>
    <property type="match status" value="1"/>
</dbReference>
<dbReference type="Pfam" id="PF00069">
    <property type="entry name" value="Pkinase"/>
    <property type="match status" value="1"/>
</dbReference>
<dbReference type="GO" id="GO:0004674">
    <property type="term" value="F:protein serine/threonine kinase activity"/>
    <property type="evidence" value="ECO:0007669"/>
    <property type="project" value="TreeGrafter"/>
</dbReference>
<feature type="region of interest" description="Disordered" evidence="3">
    <location>
        <begin position="202"/>
        <end position="257"/>
    </location>
</feature>
<dbReference type="InterPro" id="IPR011009">
    <property type="entry name" value="Kinase-like_dom_sf"/>
</dbReference>
<dbReference type="PROSITE" id="PS50011">
    <property type="entry name" value="PROTEIN_KINASE_DOM"/>
    <property type="match status" value="1"/>
</dbReference>
<dbReference type="GeneID" id="19976019"/>
<dbReference type="PROSITE" id="PS00108">
    <property type="entry name" value="PROTEIN_KINASE_ST"/>
    <property type="match status" value="1"/>
</dbReference>
<dbReference type="STRING" id="1220924.W2RL35"/>
<evidence type="ECO:0000256" key="3">
    <source>
        <dbReference type="SAM" id="MobiDB-lite"/>
    </source>
</evidence>
<protein>
    <recommendedName>
        <fullName evidence="4">Protein kinase domain-containing protein</fullName>
    </recommendedName>
</protein>
<dbReference type="FunCoup" id="W2RL35">
    <property type="interactions" value="103"/>
</dbReference>
<dbReference type="GO" id="GO:0005524">
    <property type="term" value="F:ATP binding"/>
    <property type="evidence" value="ECO:0007669"/>
    <property type="project" value="UniProtKB-KW"/>
</dbReference>
<name>W2RL35_CYPE1</name>
<feature type="compositionally biased region" description="Low complexity" evidence="3">
    <location>
        <begin position="208"/>
        <end position="220"/>
    </location>
</feature>
<reference evidence="5 6" key="1">
    <citation type="submission" date="2013-03" db="EMBL/GenBank/DDBJ databases">
        <title>The Genome Sequence of Phialophora europaea CBS 101466.</title>
        <authorList>
            <consortium name="The Broad Institute Genomics Platform"/>
            <person name="Cuomo C."/>
            <person name="de Hoog S."/>
            <person name="Gorbushina A."/>
            <person name="Walker B."/>
            <person name="Young S.K."/>
            <person name="Zeng Q."/>
            <person name="Gargeya S."/>
            <person name="Fitzgerald M."/>
            <person name="Haas B."/>
            <person name="Abouelleil A."/>
            <person name="Allen A.W."/>
            <person name="Alvarado L."/>
            <person name="Arachchi H.M."/>
            <person name="Berlin A.M."/>
            <person name="Chapman S.B."/>
            <person name="Gainer-Dewar J."/>
            <person name="Goldberg J."/>
            <person name="Griggs A."/>
            <person name="Gujja S."/>
            <person name="Hansen M."/>
            <person name="Howarth C."/>
            <person name="Imamovic A."/>
            <person name="Ireland A."/>
            <person name="Larimer J."/>
            <person name="McCowan C."/>
            <person name="Murphy C."/>
            <person name="Pearson M."/>
            <person name="Poon T.W."/>
            <person name="Priest M."/>
            <person name="Roberts A."/>
            <person name="Saif S."/>
            <person name="Shea T."/>
            <person name="Sisk P."/>
            <person name="Sykes S."/>
            <person name="Wortman J."/>
            <person name="Nusbaum C."/>
            <person name="Birren B."/>
        </authorList>
    </citation>
    <scope>NUCLEOTIDE SEQUENCE [LARGE SCALE GENOMIC DNA]</scope>
    <source>
        <strain evidence="5 6">CBS 101466</strain>
    </source>
</reference>
<feature type="compositionally biased region" description="Polar residues" evidence="3">
    <location>
        <begin position="68"/>
        <end position="80"/>
    </location>
</feature>
<feature type="domain" description="Protein kinase" evidence="4">
    <location>
        <begin position="350"/>
        <end position="668"/>
    </location>
</feature>
<dbReference type="InParanoid" id="W2RL35"/>
<dbReference type="EMBL" id="KB822725">
    <property type="protein sequence ID" value="ETN36403.1"/>
    <property type="molecule type" value="Genomic_DNA"/>
</dbReference>
<gene>
    <name evidence="5" type="ORF">HMPREF1541_08680</name>
</gene>
<dbReference type="eggNOG" id="KOG0586">
    <property type="taxonomic scope" value="Eukaryota"/>
</dbReference>
<keyword evidence="6" id="KW-1185">Reference proteome</keyword>
<feature type="compositionally biased region" description="Pro residues" evidence="3">
    <location>
        <begin position="221"/>
        <end position="232"/>
    </location>
</feature>
<evidence type="ECO:0000256" key="1">
    <source>
        <dbReference type="ARBA" id="ARBA00022741"/>
    </source>
</evidence>
<evidence type="ECO:0000313" key="5">
    <source>
        <dbReference type="EMBL" id="ETN36403.1"/>
    </source>
</evidence>
<dbReference type="InterPro" id="IPR000719">
    <property type="entry name" value="Prot_kinase_dom"/>
</dbReference>
<evidence type="ECO:0000259" key="4">
    <source>
        <dbReference type="PROSITE" id="PS50011"/>
    </source>
</evidence>
<keyword evidence="1" id="KW-0547">Nucleotide-binding</keyword>
<feature type="compositionally biased region" description="Basic and acidic residues" evidence="3">
    <location>
        <begin position="83"/>
        <end position="101"/>
    </location>
</feature>
<evidence type="ECO:0000256" key="2">
    <source>
        <dbReference type="ARBA" id="ARBA00022840"/>
    </source>
</evidence>
<accession>W2RL35</accession>
<organism evidence="5 6">
    <name type="scientific">Cyphellophora europaea (strain CBS 101466)</name>
    <name type="common">Phialophora europaea</name>
    <dbReference type="NCBI Taxonomy" id="1220924"/>
    <lineage>
        <taxon>Eukaryota</taxon>
        <taxon>Fungi</taxon>
        <taxon>Dikarya</taxon>
        <taxon>Ascomycota</taxon>
        <taxon>Pezizomycotina</taxon>
        <taxon>Eurotiomycetes</taxon>
        <taxon>Chaetothyriomycetidae</taxon>
        <taxon>Chaetothyriales</taxon>
        <taxon>Cyphellophoraceae</taxon>
        <taxon>Cyphellophora</taxon>
    </lineage>
</organism>
<dbReference type="InterPro" id="IPR008271">
    <property type="entry name" value="Ser/Thr_kinase_AS"/>
</dbReference>
<dbReference type="VEuPathDB" id="FungiDB:HMPREF1541_08680"/>
<proteinExistence type="predicted"/>
<feature type="compositionally biased region" description="Polar residues" evidence="3">
    <location>
        <begin position="239"/>
        <end position="248"/>
    </location>
</feature>
<dbReference type="GO" id="GO:0035556">
    <property type="term" value="P:intracellular signal transduction"/>
    <property type="evidence" value="ECO:0007669"/>
    <property type="project" value="TreeGrafter"/>
</dbReference>